<protein>
    <recommendedName>
        <fullName evidence="7">K Homology domain-containing protein</fullName>
    </recommendedName>
</protein>
<feature type="domain" description="K Homology" evidence="3">
    <location>
        <begin position="103"/>
        <end position="163"/>
    </location>
</feature>
<dbReference type="EMBL" id="SZYD01000012">
    <property type="protein sequence ID" value="KAD4585205.1"/>
    <property type="molecule type" value="Genomic_DNA"/>
</dbReference>
<dbReference type="Gene3D" id="3.30.1370.10">
    <property type="entry name" value="K Homology domain, type 1"/>
    <property type="match status" value="1"/>
</dbReference>
<dbReference type="PANTHER" id="PTHR13360:SF1">
    <property type="entry name" value="ACTIVATING SIGNAL COINTEGRATOR 1 COMPLEX SUBUNIT 1"/>
    <property type="match status" value="1"/>
</dbReference>
<evidence type="ECO:0008006" key="7">
    <source>
        <dbReference type="Google" id="ProtNLM"/>
    </source>
</evidence>
<dbReference type="Pfam" id="PF00013">
    <property type="entry name" value="KH_1"/>
    <property type="match status" value="1"/>
</dbReference>
<dbReference type="OrthoDB" id="277832at2759"/>
<sequence>MLALFRIEHALNSTIAYQIPKSLPYFQKGYSCFGNKMDGGKNIYRPKFRAASVQACSSEDVDVKSHVQVHDGSSSSSFKSQDGWGAAKRNDNKFSSSTDKHSISLLVGSSLFRFIKGKWGSMQAKIEEETGARLIFPQSRNEESLIIEGISLDSVARASERVQLLIDEVVNSPALDYSHFISLPLSVHPQFVDKLISFQNSILGINDANANEVLGSSSNRNTTKEEDGAHSLVETPLVSYPPKSPATFASKPKTATLSELGIDKSIFINPKTFHLTVLMLKLWNTERVNAAVKIFKGIESEVVDALEGQPVSVKLKGLDIMKGSFEKARVLYAPVEVVSGEDRLLHACKIITDAFIKAGLVLGRDANHTLKLHATVMNVRQRKRKNDSRKFDPLNHFDARGIMEQYGSEEWGEYEIPDLHLSQRFVYDENGYYHCCASFPLPKNMQVD</sequence>
<evidence type="ECO:0000256" key="1">
    <source>
        <dbReference type="PROSITE-ProRule" id="PRU00117"/>
    </source>
</evidence>
<keyword evidence="6" id="KW-1185">Reference proteome</keyword>
<dbReference type="PROSITE" id="PS50084">
    <property type="entry name" value="KH_TYPE_1"/>
    <property type="match status" value="1"/>
</dbReference>
<gene>
    <name evidence="5" type="ORF">E3N88_22806</name>
</gene>
<dbReference type="InterPro" id="IPR004088">
    <property type="entry name" value="KH_dom_type_1"/>
</dbReference>
<dbReference type="PANTHER" id="PTHR13360">
    <property type="entry name" value="ACTIVATING SIGNAL COINTEGRATOR 1 COMPLEX SUBUNIT 1"/>
    <property type="match status" value="1"/>
</dbReference>
<organism evidence="5 6">
    <name type="scientific">Mikania micrantha</name>
    <name type="common">bitter vine</name>
    <dbReference type="NCBI Taxonomy" id="192012"/>
    <lineage>
        <taxon>Eukaryota</taxon>
        <taxon>Viridiplantae</taxon>
        <taxon>Streptophyta</taxon>
        <taxon>Embryophyta</taxon>
        <taxon>Tracheophyta</taxon>
        <taxon>Spermatophyta</taxon>
        <taxon>Magnoliopsida</taxon>
        <taxon>eudicotyledons</taxon>
        <taxon>Gunneridae</taxon>
        <taxon>Pentapetalae</taxon>
        <taxon>asterids</taxon>
        <taxon>campanulids</taxon>
        <taxon>Asterales</taxon>
        <taxon>Asteraceae</taxon>
        <taxon>Asteroideae</taxon>
        <taxon>Heliantheae alliance</taxon>
        <taxon>Eupatorieae</taxon>
        <taxon>Mikania</taxon>
    </lineage>
</organism>
<proteinExistence type="predicted"/>
<dbReference type="GO" id="GO:0006307">
    <property type="term" value="P:DNA alkylation repair"/>
    <property type="evidence" value="ECO:0007669"/>
    <property type="project" value="InterPro"/>
</dbReference>
<comment type="caution">
    <text evidence="5">The sequence shown here is derived from an EMBL/GenBank/DDBJ whole genome shotgun (WGS) entry which is preliminary data.</text>
</comment>
<evidence type="ECO:0000256" key="2">
    <source>
        <dbReference type="SAM" id="MobiDB-lite"/>
    </source>
</evidence>
<dbReference type="Pfam" id="PF10469">
    <property type="entry name" value="AKAP7_NLS"/>
    <property type="match status" value="1"/>
</dbReference>
<dbReference type="InterPro" id="IPR019510">
    <property type="entry name" value="AKAP7-like_phosphoesterase"/>
</dbReference>
<evidence type="ECO:0000259" key="4">
    <source>
        <dbReference type="Pfam" id="PF10469"/>
    </source>
</evidence>
<dbReference type="InterPro" id="IPR009097">
    <property type="entry name" value="Cyclic_Pdiesterase"/>
</dbReference>
<dbReference type="GO" id="GO:0006355">
    <property type="term" value="P:regulation of DNA-templated transcription"/>
    <property type="evidence" value="ECO:0007669"/>
    <property type="project" value="TreeGrafter"/>
</dbReference>
<evidence type="ECO:0000313" key="6">
    <source>
        <dbReference type="Proteomes" id="UP000326396"/>
    </source>
</evidence>
<dbReference type="GO" id="GO:0003723">
    <property type="term" value="F:RNA binding"/>
    <property type="evidence" value="ECO:0007669"/>
    <property type="project" value="UniProtKB-UniRule"/>
</dbReference>
<accession>A0A5N6NE61</accession>
<name>A0A5N6NE61_9ASTR</name>
<dbReference type="SUPFAM" id="SSF55144">
    <property type="entry name" value="LigT-like"/>
    <property type="match status" value="1"/>
</dbReference>
<dbReference type="Gene3D" id="3.90.1140.10">
    <property type="entry name" value="Cyclic phosphodiesterase"/>
    <property type="match status" value="1"/>
</dbReference>
<dbReference type="AlphaFoldDB" id="A0A5N6NE61"/>
<evidence type="ECO:0000313" key="5">
    <source>
        <dbReference type="EMBL" id="KAD4585205.1"/>
    </source>
</evidence>
<feature type="region of interest" description="Disordered" evidence="2">
    <location>
        <begin position="216"/>
        <end position="236"/>
    </location>
</feature>
<evidence type="ECO:0000259" key="3">
    <source>
        <dbReference type="Pfam" id="PF00013"/>
    </source>
</evidence>
<dbReference type="GO" id="GO:0005634">
    <property type="term" value="C:nucleus"/>
    <property type="evidence" value="ECO:0007669"/>
    <property type="project" value="TreeGrafter"/>
</dbReference>
<dbReference type="SUPFAM" id="SSF54791">
    <property type="entry name" value="Eukaryotic type KH-domain (KH-domain type I)"/>
    <property type="match status" value="1"/>
</dbReference>
<feature type="domain" description="A-kinase anchor protein 7-like phosphoesterase" evidence="4">
    <location>
        <begin position="177"/>
        <end position="441"/>
    </location>
</feature>
<dbReference type="InterPro" id="IPR036612">
    <property type="entry name" value="KH_dom_type_1_sf"/>
</dbReference>
<dbReference type="InterPro" id="IPR009210">
    <property type="entry name" value="ASCC1"/>
</dbReference>
<dbReference type="Proteomes" id="UP000326396">
    <property type="component" value="Linkage Group LG2"/>
</dbReference>
<keyword evidence="1" id="KW-0694">RNA-binding</keyword>
<reference evidence="5 6" key="1">
    <citation type="submission" date="2019-05" db="EMBL/GenBank/DDBJ databases">
        <title>Mikania micrantha, genome provides insights into the molecular mechanism of rapid growth.</title>
        <authorList>
            <person name="Liu B."/>
        </authorList>
    </citation>
    <scope>NUCLEOTIDE SEQUENCE [LARGE SCALE GENOMIC DNA]</scope>
    <source>
        <strain evidence="5">NLD-2019</strain>
        <tissue evidence="5">Leaf</tissue>
    </source>
</reference>